<dbReference type="InterPro" id="IPR006197">
    <property type="entry name" value="Peptidase_S24_LexA"/>
</dbReference>
<feature type="domain" description="Peptidase S24/S26A/S26B/S26C" evidence="14">
    <location>
        <begin position="78"/>
        <end position="192"/>
    </location>
</feature>
<feature type="active site" description="For autocatalytic cleavage activity" evidence="12">
    <location>
        <position position="156"/>
    </location>
</feature>
<dbReference type="EMBL" id="MARB01000016">
    <property type="protein sequence ID" value="ODJ86942.1"/>
    <property type="molecule type" value="Genomic_DNA"/>
</dbReference>
<keyword evidence="10 12" id="KW-0234">DNA repair</keyword>
<evidence type="ECO:0000313" key="17">
    <source>
        <dbReference type="Proteomes" id="UP000094769"/>
    </source>
</evidence>
<evidence type="ECO:0000256" key="6">
    <source>
        <dbReference type="ARBA" id="ARBA00022813"/>
    </source>
</evidence>
<dbReference type="AlphaFoldDB" id="A0A7Z0VJU2"/>
<feature type="DNA-binding region" description="H-T-H motif" evidence="12">
    <location>
        <begin position="26"/>
        <end position="46"/>
    </location>
</feature>
<dbReference type="InterPro" id="IPR006199">
    <property type="entry name" value="LexA_DNA-bd_dom"/>
</dbReference>
<dbReference type="InterPro" id="IPR036390">
    <property type="entry name" value="WH_DNA-bd_sf"/>
</dbReference>
<comment type="catalytic activity">
    <reaction evidence="12">
        <text>Hydrolysis of Ala-|-Gly bond in repressor LexA.</text>
        <dbReference type="EC" id="3.4.21.88"/>
    </reaction>
</comment>
<dbReference type="InterPro" id="IPR050077">
    <property type="entry name" value="LexA_repressor"/>
</dbReference>
<dbReference type="GO" id="GO:0006508">
    <property type="term" value="P:proteolysis"/>
    <property type="evidence" value="ECO:0007669"/>
    <property type="project" value="InterPro"/>
</dbReference>
<keyword evidence="2 12" id="KW-0678">Repressor</keyword>
<comment type="caution">
    <text evidence="16">The sequence shown here is derived from an EMBL/GenBank/DDBJ whole genome shotgun (WGS) entry which is preliminary data.</text>
</comment>
<feature type="active site" description="For autocatalytic cleavage activity" evidence="12">
    <location>
        <position position="118"/>
    </location>
</feature>
<reference evidence="16 17" key="1">
    <citation type="submission" date="2016-06" db="EMBL/GenBank/DDBJ databases">
        <title>Genome sequence of endosymbiont of Candidatus Endolucinida thiodiazotropha.</title>
        <authorList>
            <person name="Poehlein A."/>
            <person name="Koenig S."/>
            <person name="Heiden S.E."/>
            <person name="Thuermer A."/>
            <person name="Voget S."/>
            <person name="Daniel R."/>
            <person name="Markert S."/>
            <person name="Gros O."/>
            <person name="Schweder T."/>
        </authorList>
    </citation>
    <scope>NUCLEOTIDE SEQUENCE [LARGE SCALE GENOMIC DNA]</scope>
    <source>
        <strain evidence="16 17">COS</strain>
    </source>
</reference>
<feature type="domain" description="LexA repressor DNA-binding" evidence="15">
    <location>
        <begin position="2"/>
        <end position="63"/>
    </location>
</feature>
<evidence type="ECO:0000256" key="10">
    <source>
        <dbReference type="ARBA" id="ARBA00023204"/>
    </source>
</evidence>
<evidence type="ECO:0000259" key="14">
    <source>
        <dbReference type="Pfam" id="PF00717"/>
    </source>
</evidence>
<dbReference type="PANTHER" id="PTHR33516:SF2">
    <property type="entry name" value="LEXA REPRESSOR-RELATED"/>
    <property type="match status" value="1"/>
</dbReference>
<gene>
    <name evidence="16" type="primary">lexA_2</name>
    <name evidence="12" type="synonym">lexA</name>
    <name evidence="16" type="ORF">CODIS_29000</name>
</gene>
<dbReference type="PANTHER" id="PTHR33516">
    <property type="entry name" value="LEXA REPRESSOR"/>
    <property type="match status" value="1"/>
</dbReference>
<accession>A0A7Z0VJU2</accession>
<keyword evidence="4 12" id="KW-0227">DNA damage</keyword>
<comment type="similarity">
    <text evidence="1 12 13">Belongs to the peptidase S24 family.</text>
</comment>
<dbReference type="InterPro" id="IPR015927">
    <property type="entry name" value="Peptidase_S24_S26A/B/C"/>
</dbReference>
<organism evidence="16 17">
    <name type="scientific">Candidatus Thiodiazotropha endolucinida</name>
    <dbReference type="NCBI Taxonomy" id="1655433"/>
    <lineage>
        <taxon>Bacteria</taxon>
        <taxon>Pseudomonadati</taxon>
        <taxon>Pseudomonadota</taxon>
        <taxon>Gammaproteobacteria</taxon>
        <taxon>Chromatiales</taxon>
        <taxon>Sedimenticolaceae</taxon>
        <taxon>Candidatus Thiodiazotropha</taxon>
    </lineage>
</organism>
<dbReference type="InterPro" id="IPR036286">
    <property type="entry name" value="LexA/Signal_pep-like_sf"/>
</dbReference>
<evidence type="ECO:0000256" key="11">
    <source>
        <dbReference type="ARBA" id="ARBA00023236"/>
    </source>
</evidence>
<evidence type="ECO:0000313" key="16">
    <source>
        <dbReference type="EMBL" id="ODJ86942.1"/>
    </source>
</evidence>
<keyword evidence="11 12" id="KW-0742">SOS response</keyword>
<dbReference type="OrthoDB" id="9802364at2"/>
<dbReference type="CDD" id="cd06529">
    <property type="entry name" value="S24_LexA-like"/>
    <property type="match status" value="1"/>
</dbReference>
<dbReference type="GO" id="GO:0006281">
    <property type="term" value="P:DNA repair"/>
    <property type="evidence" value="ECO:0007669"/>
    <property type="project" value="UniProtKB-UniRule"/>
</dbReference>
<dbReference type="InterPro" id="IPR006200">
    <property type="entry name" value="LexA"/>
</dbReference>
<dbReference type="Pfam" id="PF00717">
    <property type="entry name" value="Peptidase_S24"/>
    <property type="match status" value="1"/>
</dbReference>
<name>A0A7Z0VJU2_9GAMM</name>
<keyword evidence="7 12" id="KW-0805">Transcription regulation</keyword>
<sequence length="199" mass="21800">MLTPTQDRALTFIRRYLKRRGYAPSLIEIAEGIGISSKGTAHRHVQALAEAGAIRLIAGRKRGIELVETAQASKLSLPLLGAIAAGQPIEAIPGQDRLDLADYLLGDNRYALQVKGDSMIGIGILDGDLVIIERCDTAEDNAIVVALIDDQEATLKRLRRLKSGRIKLIAENPDIPPMIYAAKRVRIQGVLVCQLRRYQ</sequence>
<dbReference type="Pfam" id="PF01726">
    <property type="entry name" value="LexA_DNA_bind"/>
    <property type="match status" value="1"/>
</dbReference>
<protein>
    <recommendedName>
        <fullName evidence="12">LexA repressor</fullName>
        <ecNumber evidence="12">3.4.21.88</ecNumber>
    </recommendedName>
</protein>
<dbReference type="RefSeq" id="WP_069126356.1">
    <property type="nucleotide sequence ID" value="NZ_MARB01000016.1"/>
</dbReference>
<dbReference type="GO" id="GO:0006260">
    <property type="term" value="P:DNA replication"/>
    <property type="evidence" value="ECO:0007669"/>
    <property type="project" value="UniProtKB-UniRule"/>
</dbReference>
<comment type="subunit">
    <text evidence="12">Homodimer.</text>
</comment>
<evidence type="ECO:0000259" key="15">
    <source>
        <dbReference type="Pfam" id="PF01726"/>
    </source>
</evidence>
<dbReference type="Proteomes" id="UP000094769">
    <property type="component" value="Unassembled WGS sequence"/>
</dbReference>
<dbReference type="NCBIfam" id="TIGR00498">
    <property type="entry name" value="lexA"/>
    <property type="match status" value="1"/>
</dbReference>
<keyword evidence="3 12" id="KW-0235">DNA replication</keyword>
<evidence type="ECO:0000256" key="1">
    <source>
        <dbReference type="ARBA" id="ARBA00007484"/>
    </source>
</evidence>
<dbReference type="HAMAP" id="MF_00015">
    <property type="entry name" value="LexA"/>
    <property type="match status" value="1"/>
</dbReference>
<dbReference type="GO" id="GO:0004252">
    <property type="term" value="F:serine-type endopeptidase activity"/>
    <property type="evidence" value="ECO:0007669"/>
    <property type="project" value="UniProtKB-UniRule"/>
</dbReference>
<dbReference type="GO" id="GO:0003677">
    <property type="term" value="F:DNA binding"/>
    <property type="evidence" value="ECO:0007669"/>
    <property type="project" value="UniProtKB-UniRule"/>
</dbReference>
<dbReference type="InterPro" id="IPR039418">
    <property type="entry name" value="LexA-like"/>
</dbReference>
<dbReference type="Gene3D" id="2.10.109.10">
    <property type="entry name" value="Umud Fragment, subunit A"/>
    <property type="match status" value="1"/>
</dbReference>
<evidence type="ECO:0000256" key="8">
    <source>
        <dbReference type="ARBA" id="ARBA00023125"/>
    </source>
</evidence>
<evidence type="ECO:0000256" key="12">
    <source>
        <dbReference type="HAMAP-Rule" id="MF_00015"/>
    </source>
</evidence>
<dbReference type="PRINTS" id="PR00726">
    <property type="entry name" value="LEXASERPTASE"/>
</dbReference>
<proteinExistence type="inferred from homology"/>
<evidence type="ECO:0000256" key="2">
    <source>
        <dbReference type="ARBA" id="ARBA00022491"/>
    </source>
</evidence>
<keyword evidence="6 12" id="KW-0068">Autocatalytic cleavage</keyword>
<keyword evidence="17" id="KW-1185">Reference proteome</keyword>
<dbReference type="EC" id="3.4.21.88" evidence="12"/>
<evidence type="ECO:0000256" key="7">
    <source>
        <dbReference type="ARBA" id="ARBA00023015"/>
    </source>
</evidence>
<dbReference type="GO" id="GO:0045892">
    <property type="term" value="P:negative regulation of DNA-templated transcription"/>
    <property type="evidence" value="ECO:0007669"/>
    <property type="project" value="UniProtKB-UniRule"/>
</dbReference>
<dbReference type="InterPro" id="IPR036388">
    <property type="entry name" value="WH-like_DNA-bd_sf"/>
</dbReference>
<dbReference type="Gene3D" id="1.10.10.10">
    <property type="entry name" value="Winged helix-like DNA-binding domain superfamily/Winged helix DNA-binding domain"/>
    <property type="match status" value="1"/>
</dbReference>
<evidence type="ECO:0000256" key="5">
    <source>
        <dbReference type="ARBA" id="ARBA00022801"/>
    </source>
</evidence>
<keyword evidence="8 12" id="KW-0238">DNA-binding</keyword>
<evidence type="ECO:0000256" key="4">
    <source>
        <dbReference type="ARBA" id="ARBA00022763"/>
    </source>
</evidence>
<dbReference type="GO" id="GO:0009432">
    <property type="term" value="P:SOS response"/>
    <property type="evidence" value="ECO:0007669"/>
    <property type="project" value="UniProtKB-UniRule"/>
</dbReference>
<evidence type="ECO:0000256" key="9">
    <source>
        <dbReference type="ARBA" id="ARBA00023163"/>
    </source>
</evidence>
<comment type="function">
    <text evidence="12">Represses a number of genes involved in the response to DNA damage (SOS response), including recA and lexA. In the presence of single-stranded DNA, RecA interacts with LexA causing an autocatalytic cleavage which disrupts the DNA-binding part of LexA, leading to derepression of the SOS regulon and eventually DNA repair.</text>
</comment>
<feature type="site" description="Cleavage; by autolysis" evidence="12">
    <location>
        <begin position="85"/>
        <end position="86"/>
    </location>
</feature>
<keyword evidence="5 12" id="KW-0378">Hydrolase</keyword>
<dbReference type="SUPFAM" id="SSF46785">
    <property type="entry name" value="Winged helix' DNA-binding domain"/>
    <property type="match status" value="1"/>
</dbReference>
<dbReference type="SUPFAM" id="SSF51306">
    <property type="entry name" value="LexA/Signal peptidase"/>
    <property type="match status" value="1"/>
</dbReference>
<evidence type="ECO:0000256" key="13">
    <source>
        <dbReference type="RuleBase" id="RU003991"/>
    </source>
</evidence>
<keyword evidence="9 12" id="KW-0804">Transcription</keyword>
<evidence type="ECO:0000256" key="3">
    <source>
        <dbReference type="ARBA" id="ARBA00022705"/>
    </source>
</evidence>